<name>A0A6J4MK97_9BACT</name>
<dbReference type="AlphaFoldDB" id="A0A6J4MK97"/>
<dbReference type="InterPro" id="IPR006683">
    <property type="entry name" value="Thioestr_dom"/>
</dbReference>
<dbReference type="InterPro" id="IPR029069">
    <property type="entry name" value="HotDog_dom_sf"/>
</dbReference>
<dbReference type="InterPro" id="IPR003736">
    <property type="entry name" value="PAAI_dom"/>
</dbReference>
<dbReference type="NCBIfam" id="TIGR00369">
    <property type="entry name" value="unchar_dom_1"/>
    <property type="match status" value="1"/>
</dbReference>
<dbReference type="SUPFAM" id="SSF54637">
    <property type="entry name" value="Thioesterase/thiol ester dehydrase-isomerase"/>
    <property type="match status" value="1"/>
</dbReference>
<gene>
    <name evidence="4" type="ORF">AVDCRST_MAG11-4185</name>
</gene>
<protein>
    <recommendedName>
        <fullName evidence="3">Thioesterase domain-containing protein</fullName>
    </recommendedName>
</protein>
<feature type="domain" description="Thioesterase" evidence="3">
    <location>
        <begin position="62"/>
        <end position="139"/>
    </location>
</feature>
<dbReference type="PANTHER" id="PTHR21660">
    <property type="entry name" value="THIOESTERASE SUPERFAMILY MEMBER-RELATED"/>
    <property type="match status" value="1"/>
</dbReference>
<organism evidence="4">
    <name type="scientific">uncultured Gemmatimonadaceae bacterium</name>
    <dbReference type="NCBI Taxonomy" id="246130"/>
    <lineage>
        <taxon>Bacteria</taxon>
        <taxon>Pseudomonadati</taxon>
        <taxon>Gemmatimonadota</taxon>
        <taxon>Gemmatimonadia</taxon>
        <taxon>Gemmatimonadales</taxon>
        <taxon>Gemmatimonadaceae</taxon>
        <taxon>environmental samples</taxon>
    </lineage>
</organism>
<dbReference type="GO" id="GO:0047617">
    <property type="term" value="F:fatty acyl-CoA hydrolase activity"/>
    <property type="evidence" value="ECO:0007669"/>
    <property type="project" value="InterPro"/>
</dbReference>
<evidence type="ECO:0000259" key="3">
    <source>
        <dbReference type="Pfam" id="PF03061"/>
    </source>
</evidence>
<keyword evidence="2" id="KW-0378">Hydrolase</keyword>
<dbReference type="PANTHER" id="PTHR21660:SF1">
    <property type="entry name" value="ACYL-COENZYME A THIOESTERASE 13"/>
    <property type="match status" value="1"/>
</dbReference>
<feature type="non-terminal residue" evidence="4">
    <location>
        <position position="146"/>
    </location>
</feature>
<reference evidence="4" key="1">
    <citation type="submission" date="2020-02" db="EMBL/GenBank/DDBJ databases">
        <authorList>
            <person name="Meier V. D."/>
        </authorList>
    </citation>
    <scope>NUCLEOTIDE SEQUENCE</scope>
    <source>
        <strain evidence="4">AVDCRST_MAG11</strain>
    </source>
</reference>
<accession>A0A6J4MK97</accession>
<proteinExistence type="inferred from homology"/>
<evidence type="ECO:0000256" key="1">
    <source>
        <dbReference type="ARBA" id="ARBA00008324"/>
    </source>
</evidence>
<comment type="similarity">
    <text evidence="1">Belongs to the thioesterase PaaI family.</text>
</comment>
<evidence type="ECO:0000256" key="2">
    <source>
        <dbReference type="ARBA" id="ARBA00022801"/>
    </source>
</evidence>
<dbReference type="InterPro" id="IPR039298">
    <property type="entry name" value="ACOT13"/>
</dbReference>
<sequence length="146" mass="15681">MPLPAPPTPLDRPGVEYVRAVLSGEEPHDPLLVMLGVRLTEVPEPGRVALEARPRPEHLNFGGIVHGGYLSAVMDGAVGFALHSTLGPNRVCPHVQADYRFLRAALAGQVLRLDAWALRSGRHLGHARVEVRDPAGVLLCSGESTH</sequence>
<dbReference type="Gene3D" id="3.10.129.10">
    <property type="entry name" value="Hotdog Thioesterase"/>
    <property type="match status" value="1"/>
</dbReference>
<dbReference type="CDD" id="cd03443">
    <property type="entry name" value="PaaI_thioesterase"/>
    <property type="match status" value="1"/>
</dbReference>
<dbReference type="Pfam" id="PF03061">
    <property type="entry name" value="4HBT"/>
    <property type="match status" value="1"/>
</dbReference>
<evidence type="ECO:0000313" key="4">
    <source>
        <dbReference type="EMBL" id="CAA9362013.1"/>
    </source>
</evidence>
<dbReference type="EMBL" id="CADCTU010000894">
    <property type="protein sequence ID" value="CAA9362013.1"/>
    <property type="molecule type" value="Genomic_DNA"/>
</dbReference>